<accession>A0AAV4QPH0</accession>
<evidence type="ECO:0000313" key="2">
    <source>
        <dbReference type="Proteomes" id="UP001054945"/>
    </source>
</evidence>
<sequence>MQECLIEIRVPVLPRSRDLDITRPSYGPRVALFLNAPINDWSPTCVGHWIFCNAGRGGRWTLEVFGALQIRFRGYLELVRC</sequence>
<protein>
    <submittedName>
        <fullName evidence="1">Uncharacterized protein</fullName>
    </submittedName>
</protein>
<evidence type="ECO:0000313" key="1">
    <source>
        <dbReference type="EMBL" id="GIY11065.1"/>
    </source>
</evidence>
<gene>
    <name evidence="1" type="ORF">CEXT_124781</name>
</gene>
<organism evidence="1 2">
    <name type="scientific">Caerostris extrusa</name>
    <name type="common">Bark spider</name>
    <name type="synonym">Caerostris bankana</name>
    <dbReference type="NCBI Taxonomy" id="172846"/>
    <lineage>
        <taxon>Eukaryota</taxon>
        <taxon>Metazoa</taxon>
        <taxon>Ecdysozoa</taxon>
        <taxon>Arthropoda</taxon>
        <taxon>Chelicerata</taxon>
        <taxon>Arachnida</taxon>
        <taxon>Araneae</taxon>
        <taxon>Araneomorphae</taxon>
        <taxon>Entelegynae</taxon>
        <taxon>Araneoidea</taxon>
        <taxon>Araneidae</taxon>
        <taxon>Caerostris</taxon>
    </lineage>
</organism>
<keyword evidence="2" id="KW-1185">Reference proteome</keyword>
<reference evidence="1 2" key="1">
    <citation type="submission" date="2021-06" db="EMBL/GenBank/DDBJ databases">
        <title>Caerostris extrusa draft genome.</title>
        <authorList>
            <person name="Kono N."/>
            <person name="Arakawa K."/>
        </authorList>
    </citation>
    <scope>NUCLEOTIDE SEQUENCE [LARGE SCALE GENOMIC DNA]</scope>
</reference>
<dbReference type="EMBL" id="BPLR01006602">
    <property type="protein sequence ID" value="GIY11065.1"/>
    <property type="molecule type" value="Genomic_DNA"/>
</dbReference>
<dbReference type="AlphaFoldDB" id="A0AAV4QPH0"/>
<comment type="caution">
    <text evidence="1">The sequence shown here is derived from an EMBL/GenBank/DDBJ whole genome shotgun (WGS) entry which is preliminary data.</text>
</comment>
<proteinExistence type="predicted"/>
<name>A0AAV4QPH0_CAEEX</name>
<dbReference type="Proteomes" id="UP001054945">
    <property type="component" value="Unassembled WGS sequence"/>
</dbReference>